<reference evidence="2 3" key="1">
    <citation type="submission" date="2016-11" db="EMBL/GenBank/DDBJ databases">
        <authorList>
            <person name="Jaros S."/>
            <person name="Januszkiewicz K."/>
            <person name="Wedrychowicz H."/>
        </authorList>
    </citation>
    <scope>NUCLEOTIDE SEQUENCE [LARGE SCALE GENOMIC DNA]</scope>
    <source>
        <strain evidence="2 3">DSM 15930</strain>
    </source>
</reference>
<evidence type="ECO:0000313" key="3">
    <source>
        <dbReference type="Proteomes" id="UP000184038"/>
    </source>
</evidence>
<keyword evidence="1" id="KW-0472">Membrane</keyword>
<feature type="transmembrane region" description="Helical" evidence="1">
    <location>
        <begin position="33"/>
        <end position="53"/>
    </location>
</feature>
<evidence type="ECO:0000313" key="2">
    <source>
        <dbReference type="EMBL" id="SHN03332.1"/>
    </source>
</evidence>
<dbReference type="EMBL" id="FRCP01000029">
    <property type="protein sequence ID" value="SHN03332.1"/>
    <property type="molecule type" value="Genomic_DNA"/>
</dbReference>
<dbReference type="AlphaFoldDB" id="A0A1M7NI36"/>
<keyword evidence="1" id="KW-1133">Transmembrane helix</keyword>
<organism evidence="2 3">
    <name type="scientific">Anaerosporobacter mobilis DSM 15930</name>
    <dbReference type="NCBI Taxonomy" id="1120996"/>
    <lineage>
        <taxon>Bacteria</taxon>
        <taxon>Bacillati</taxon>
        <taxon>Bacillota</taxon>
        <taxon>Clostridia</taxon>
        <taxon>Lachnospirales</taxon>
        <taxon>Lachnospiraceae</taxon>
        <taxon>Anaerosporobacter</taxon>
    </lineage>
</organism>
<gene>
    <name evidence="2" type="ORF">SAMN02746066_04507</name>
</gene>
<proteinExistence type="predicted"/>
<sequence>MKTAKALLEIVKLLILIAIEYVVKLVIKCKPVIHFVSAVLAIFVFVVDILVSCKVFKDTSLFGQVFPQVLLLSALFYVLGMLSIRTSKEGM</sequence>
<accession>A0A1M7NI36</accession>
<dbReference type="STRING" id="1120996.SAMN02746066_04507"/>
<feature type="transmembrane region" description="Helical" evidence="1">
    <location>
        <begin position="7"/>
        <end position="27"/>
    </location>
</feature>
<protein>
    <submittedName>
        <fullName evidence="2">Uncharacterized protein</fullName>
    </submittedName>
</protein>
<feature type="transmembrane region" description="Helical" evidence="1">
    <location>
        <begin position="65"/>
        <end position="84"/>
    </location>
</feature>
<dbReference type="RefSeq" id="WP_073291691.1">
    <property type="nucleotide sequence ID" value="NZ_FRCP01000029.1"/>
</dbReference>
<keyword evidence="1" id="KW-0812">Transmembrane</keyword>
<name>A0A1M7NI36_9FIRM</name>
<evidence type="ECO:0000256" key="1">
    <source>
        <dbReference type="SAM" id="Phobius"/>
    </source>
</evidence>
<dbReference type="Proteomes" id="UP000184038">
    <property type="component" value="Unassembled WGS sequence"/>
</dbReference>
<keyword evidence="3" id="KW-1185">Reference proteome</keyword>